<proteinExistence type="inferred from homology"/>
<protein>
    <recommendedName>
        <fullName evidence="3">Peptidyl-prolyl cis-trans isomerase</fullName>
        <shortName evidence="3">PPIase</shortName>
        <ecNumber evidence="3">5.2.1.8</ecNumber>
    </recommendedName>
</protein>
<comment type="function">
    <text evidence="3">PPIases accelerate the folding of proteins. It catalyzes the cis-trans isomerization of proline imidic peptide bonds in oligopeptides.</text>
</comment>
<dbReference type="Proteomes" id="UP000885672">
    <property type="component" value="Unassembled WGS sequence"/>
</dbReference>
<sequence>MKHVLTSFALLALLAGCGGDTDSPGAAQPAAPADAAAVEQPATEVAPETDGIISDTLSADNLPERLFITINVRDHGTIKVSFHTQDAPKNVTNVANLAIKGFYDGLTFHRIIPGFVVQGGDPRGDGTGGPGYTIDAEIKRKHLKGSMAMARTGDHVNPERRSSGSQFYLCLDALPQLDAGGYTVIGDLVEGMDVLERLGQVRTGPGDRPVEPVVMERVLVTTE</sequence>
<dbReference type="PROSITE" id="PS00170">
    <property type="entry name" value="CSA_PPIASE_1"/>
    <property type="match status" value="1"/>
</dbReference>
<keyword evidence="1 3" id="KW-0697">Rotamase</keyword>
<dbReference type="AlphaFoldDB" id="A0A7V0T3T7"/>
<gene>
    <name evidence="5" type="ORF">ENN51_00145</name>
</gene>
<dbReference type="PRINTS" id="PR00153">
    <property type="entry name" value="CSAPPISMRASE"/>
</dbReference>
<comment type="caution">
    <text evidence="5">The sequence shown here is derived from an EMBL/GenBank/DDBJ whole genome shotgun (WGS) entry which is preliminary data.</text>
</comment>
<feature type="domain" description="PPIase cyclophilin-type" evidence="4">
    <location>
        <begin position="65"/>
        <end position="220"/>
    </location>
</feature>
<dbReference type="PANTHER" id="PTHR45625:SF4">
    <property type="entry name" value="PEPTIDYLPROLYL ISOMERASE DOMAIN AND WD REPEAT-CONTAINING PROTEIN 1"/>
    <property type="match status" value="1"/>
</dbReference>
<organism evidence="5">
    <name type="scientific">candidate division WOR-3 bacterium</name>
    <dbReference type="NCBI Taxonomy" id="2052148"/>
    <lineage>
        <taxon>Bacteria</taxon>
        <taxon>Bacteria division WOR-3</taxon>
    </lineage>
</organism>
<accession>A0A7V0T3T7</accession>
<evidence type="ECO:0000259" key="4">
    <source>
        <dbReference type="PROSITE" id="PS50072"/>
    </source>
</evidence>
<dbReference type="Gene3D" id="2.40.100.10">
    <property type="entry name" value="Cyclophilin-like"/>
    <property type="match status" value="1"/>
</dbReference>
<dbReference type="PROSITE" id="PS51257">
    <property type="entry name" value="PROKAR_LIPOPROTEIN"/>
    <property type="match status" value="1"/>
</dbReference>
<keyword evidence="2 3" id="KW-0413">Isomerase</keyword>
<dbReference type="GO" id="GO:0003755">
    <property type="term" value="F:peptidyl-prolyl cis-trans isomerase activity"/>
    <property type="evidence" value="ECO:0007669"/>
    <property type="project" value="UniProtKB-UniRule"/>
</dbReference>
<dbReference type="InterPro" id="IPR002130">
    <property type="entry name" value="Cyclophilin-type_PPIase_dom"/>
</dbReference>
<dbReference type="EC" id="5.2.1.8" evidence="3"/>
<dbReference type="PROSITE" id="PS50072">
    <property type="entry name" value="CSA_PPIASE_2"/>
    <property type="match status" value="1"/>
</dbReference>
<dbReference type="EMBL" id="DSBX01000006">
    <property type="protein sequence ID" value="HDQ98687.1"/>
    <property type="molecule type" value="Genomic_DNA"/>
</dbReference>
<comment type="catalytic activity">
    <reaction evidence="3">
        <text>[protein]-peptidylproline (omega=180) = [protein]-peptidylproline (omega=0)</text>
        <dbReference type="Rhea" id="RHEA:16237"/>
        <dbReference type="Rhea" id="RHEA-COMP:10747"/>
        <dbReference type="Rhea" id="RHEA-COMP:10748"/>
        <dbReference type="ChEBI" id="CHEBI:83833"/>
        <dbReference type="ChEBI" id="CHEBI:83834"/>
        <dbReference type="EC" id="5.2.1.8"/>
    </reaction>
</comment>
<evidence type="ECO:0000256" key="2">
    <source>
        <dbReference type="ARBA" id="ARBA00023235"/>
    </source>
</evidence>
<evidence type="ECO:0000256" key="3">
    <source>
        <dbReference type="RuleBase" id="RU363019"/>
    </source>
</evidence>
<reference evidence="5" key="1">
    <citation type="journal article" date="2020" name="mSystems">
        <title>Genome- and Community-Level Interaction Insights into Carbon Utilization and Element Cycling Functions of Hydrothermarchaeota in Hydrothermal Sediment.</title>
        <authorList>
            <person name="Zhou Z."/>
            <person name="Liu Y."/>
            <person name="Xu W."/>
            <person name="Pan J."/>
            <person name="Luo Z.H."/>
            <person name="Li M."/>
        </authorList>
    </citation>
    <scope>NUCLEOTIDE SEQUENCE [LARGE SCALE GENOMIC DNA]</scope>
    <source>
        <strain evidence="5">SpSt-1182</strain>
    </source>
</reference>
<evidence type="ECO:0000256" key="1">
    <source>
        <dbReference type="ARBA" id="ARBA00023110"/>
    </source>
</evidence>
<comment type="similarity">
    <text evidence="3">Belongs to the cyclophilin-type PPIase family.</text>
</comment>
<evidence type="ECO:0000313" key="5">
    <source>
        <dbReference type="EMBL" id="HDQ98687.1"/>
    </source>
</evidence>
<dbReference type="PANTHER" id="PTHR45625">
    <property type="entry name" value="PEPTIDYL-PROLYL CIS-TRANS ISOMERASE-RELATED"/>
    <property type="match status" value="1"/>
</dbReference>
<dbReference type="SUPFAM" id="SSF50891">
    <property type="entry name" value="Cyclophilin-like"/>
    <property type="match status" value="1"/>
</dbReference>
<dbReference type="InterPro" id="IPR020892">
    <property type="entry name" value="Cyclophilin-type_PPIase_CS"/>
</dbReference>
<name>A0A7V0T3T7_UNCW3</name>
<dbReference type="InterPro" id="IPR044666">
    <property type="entry name" value="Cyclophilin_A-like"/>
</dbReference>
<dbReference type="InterPro" id="IPR029000">
    <property type="entry name" value="Cyclophilin-like_dom_sf"/>
</dbReference>
<dbReference type="CDD" id="cd00317">
    <property type="entry name" value="cyclophilin"/>
    <property type="match status" value="1"/>
</dbReference>
<dbReference type="Pfam" id="PF00160">
    <property type="entry name" value="Pro_isomerase"/>
    <property type="match status" value="1"/>
</dbReference>
<dbReference type="GO" id="GO:0006457">
    <property type="term" value="P:protein folding"/>
    <property type="evidence" value="ECO:0007669"/>
    <property type="project" value="InterPro"/>
</dbReference>